<dbReference type="SUPFAM" id="SSF64182">
    <property type="entry name" value="DHH phosphoesterases"/>
    <property type="match status" value="1"/>
</dbReference>
<dbReference type="RefSeq" id="WP_311658657.1">
    <property type="nucleotide sequence ID" value="NZ_JAVRHY010000006.1"/>
</dbReference>
<dbReference type="Pfam" id="PF02272">
    <property type="entry name" value="DHHA1"/>
    <property type="match status" value="1"/>
</dbReference>
<name>A0ABU3B8M9_9GAMM</name>
<keyword evidence="5" id="KW-0269">Exonuclease</keyword>
<keyword evidence="10" id="KW-1185">Reference proteome</keyword>
<dbReference type="InterPro" id="IPR001667">
    <property type="entry name" value="DDH_dom"/>
</dbReference>
<dbReference type="Proteomes" id="UP001259982">
    <property type="component" value="Unassembled WGS sequence"/>
</dbReference>
<evidence type="ECO:0000256" key="2">
    <source>
        <dbReference type="ARBA" id="ARBA00019841"/>
    </source>
</evidence>
<comment type="caution">
    <text evidence="9">The sequence shown here is derived from an EMBL/GenBank/DDBJ whole genome shotgun (WGS) entry which is preliminary data.</text>
</comment>
<comment type="similarity">
    <text evidence="1">Belongs to the RecJ family.</text>
</comment>
<feature type="domain" description="RecJ OB" evidence="8">
    <location>
        <begin position="480"/>
        <end position="586"/>
    </location>
</feature>
<dbReference type="InterPro" id="IPR003156">
    <property type="entry name" value="DHHA1_dom"/>
</dbReference>
<proteinExistence type="inferred from homology"/>
<evidence type="ECO:0000259" key="7">
    <source>
        <dbReference type="Pfam" id="PF02272"/>
    </source>
</evidence>
<gene>
    <name evidence="9" type="ORF">RM531_08560</name>
</gene>
<protein>
    <recommendedName>
        <fullName evidence="2">Single-stranded-DNA-specific exonuclease RecJ</fullName>
    </recommendedName>
</protein>
<feature type="domain" description="DHHA1" evidence="7">
    <location>
        <begin position="369"/>
        <end position="466"/>
    </location>
</feature>
<dbReference type="PANTHER" id="PTHR30255">
    <property type="entry name" value="SINGLE-STRANDED-DNA-SPECIFIC EXONUCLEASE RECJ"/>
    <property type="match status" value="1"/>
</dbReference>
<accession>A0ABU3B8M9</accession>
<evidence type="ECO:0000256" key="3">
    <source>
        <dbReference type="ARBA" id="ARBA00022722"/>
    </source>
</evidence>
<evidence type="ECO:0000313" key="10">
    <source>
        <dbReference type="Proteomes" id="UP001259982"/>
    </source>
</evidence>
<keyword evidence="4" id="KW-0378">Hydrolase</keyword>
<dbReference type="InterPro" id="IPR041122">
    <property type="entry name" value="RecJ_OB"/>
</dbReference>
<evidence type="ECO:0000259" key="8">
    <source>
        <dbReference type="Pfam" id="PF17768"/>
    </source>
</evidence>
<evidence type="ECO:0000259" key="6">
    <source>
        <dbReference type="Pfam" id="PF01368"/>
    </source>
</evidence>
<reference evidence="9 10" key="1">
    <citation type="submission" date="2023-09" db="EMBL/GenBank/DDBJ databases">
        <authorList>
            <person name="Rey-Velasco X."/>
        </authorList>
    </citation>
    <scope>NUCLEOTIDE SEQUENCE [LARGE SCALE GENOMIC DNA]</scope>
    <source>
        <strain evidence="9 10">P385</strain>
    </source>
</reference>
<keyword evidence="3" id="KW-0540">Nuclease</keyword>
<dbReference type="Pfam" id="PF01368">
    <property type="entry name" value="DHH"/>
    <property type="match status" value="1"/>
</dbReference>
<feature type="domain" description="DDH" evidence="6">
    <location>
        <begin position="83"/>
        <end position="219"/>
    </location>
</feature>
<dbReference type="Pfam" id="PF17768">
    <property type="entry name" value="RecJ_OB"/>
    <property type="match status" value="1"/>
</dbReference>
<dbReference type="PANTHER" id="PTHR30255:SF2">
    <property type="entry name" value="SINGLE-STRANDED-DNA-SPECIFIC EXONUCLEASE RECJ"/>
    <property type="match status" value="1"/>
</dbReference>
<evidence type="ECO:0000256" key="5">
    <source>
        <dbReference type="ARBA" id="ARBA00022839"/>
    </source>
</evidence>
<evidence type="ECO:0000256" key="4">
    <source>
        <dbReference type="ARBA" id="ARBA00022801"/>
    </source>
</evidence>
<dbReference type="InterPro" id="IPR038763">
    <property type="entry name" value="DHH_sf"/>
</dbReference>
<dbReference type="EMBL" id="JAVRHY010000006">
    <property type="protein sequence ID" value="MDT0618528.1"/>
    <property type="molecule type" value="Genomic_DNA"/>
</dbReference>
<dbReference type="InterPro" id="IPR051673">
    <property type="entry name" value="SSDNA_exonuclease_RecJ"/>
</dbReference>
<sequence>MNDLSFEPRIQARPIHAPSFQAALAAGYSPLLARVIAGRAMAEPNADLKVQPTLDDLSHPGSLPDIESAAKRIAKAVLCHETIAINTDFDVDGSSSAAVLLYALEHLFGLPPEHIQFYVGHRLKEGYGLSDPVADRILEAPTRPTLVVTADHGSSDEARIARLAEAGIEVIVTDHHGIPTDGVPRSASCVVSPAREDSSYPDRTICGAMVAFLLVCAVRKQLMALGYFESQPPPLASLLGYVGLATVADCVDLRSVNNRAVILSALRQINAGQRPCWRVFKQRTGHDDKPVTAETLAFSLAPYLNSRSRVDDATVSVRFLLSTTDQQAHQFWDLLEQANNERKAIEKAMKSQAVAAVAPTISQGQLSIVYFGGKDFSAGVHGIVASRLVEQFGRVTALFSPDADAQMITGSCRSIPGCHVRNALDHVAAAHPDMLVRYGGHAGAAGLKIRRADLDTFRTAFEHAVAQQITTSDIGPRLFTDGELNPEDIRPSLLDELDQLEPFGREFEATTFVGEFRCDTVKRIGDGTHLKLTLESRGHHFDAIWFRAQNEDDPPAIAPGQNASFVFAPRANHWRGEKRLQLVVEHAADISTPAVANPQSIPA</sequence>
<dbReference type="Gene3D" id="3.10.310.30">
    <property type="match status" value="1"/>
</dbReference>
<dbReference type="Gene3D" id="3.90.1640.30">
    <property type="match status" value="1"/>
</dbReference>
<evidence type="ECO:0000313" key="9">
    <source>
        <dbReference type="EMBL" id="MDT0618528.1"/>
    </source>
</evidence>
<evidence type="ECO:0000256" key="1">
    <source>
        <dbReference type="ARBA" id="ARBA00005915"/>
    </source>
</evidence>
<organism evidence="9 10">
    <name type="scientific">Spectribacter acetivorans</name>
    <dbReference type="NCBI Taxonomy" id="3075603"/>
    <lineage>
        <taxon>Bacteria</taxon>
        <taxon>Pseudomonadati</taxon>
        <taxon>Pseudomonadota</taxon>
        <taxon>Gammaproteobacteria</taxon>
        <taxon>Salinisphaerales</taxon>
        <taxon>Salinisphaeraceae</taxon>
        <taxon>Spectribacter</taxon>
    </lineage>
</organism>